<dbReference type="PANTHER" id="PTHR37422:SF21">
    <property type="entry name" value="EXOQ-LIKE PROTEIN"/>
    <property type="match status" value="1"/>
</dbReference>
<feature type="transmembrane region" description="Helical" evidence="5">
    <location>
        <begin position="246"/>
        <end position="264"/>
    </location>
</feature>
<evidence type="ECO:0000256" key="2">
    <source>
        <dbReference type="ARBA" id="ARBA00022692"/>
    </source>
</evidence>
<dbReference type="InterPro" id="IPR051533">
    <property type="entry name" value="WaaL-like"/>
</dbReference>
<dbReference type="Proteomes" id="UP001244427">
    <property type="component" value="Unassembled WGS sequence"/>
</dbReference>
<evidence type="ECO:0000259" key="6">
    <source>
        <dbReference type="Pfam" id="PF04932"/>
    </source>
</evidence>
<dbReference type="RefSeq" id="WP_307295875.1">
    <property type="nucleotide sequence ID" value="NZ_JAUSXV010000001.1"/>
</dbReference>
<feature type="transmembrane region" description="Helical" evidence="5">
    <location>
        <begin position="365"/>
        <end position="386"/>
    </location>
</feature>
<feature type="transmembrane region" description="Helical" evidence="5">
    <location>
        <begin position="141"/>
        <end position="164"/>
    </location>
</feature>
<protein>
    <submittedName>
        <fullName evidence="7">Exopolysaccharide production protein ExoQ</fullName>
    </submittedName>
</protein>
<feature type="transmembrane region" description="Helical" evidence="5">
    <location>
        <begin position="431"/>
        <end position="454"/>
    </location>
</feature>
<proteinExistence type="predicted"/>
<dbReference type="AlphaFoldDB" id="A0AAW8EWZ3"/>
<evidence type="ECO:0000256" key="4">
    <source>
        <dbReference type="ARBA" id="ARBA00023136"/>
    </source>
</evidence>
<feature type="transmembrane region" description="Helical" evidence="5">
    <location>
        <begin position="84"/>
        <end position="104"/>
    </location>
</feature>
<keyword evidence="8" id="KW-1185">Reference proteome</keyword>
<dbReference type="GO" id="GO:0016020">
    <property type="term" value="C:membrane"/>
    <property type="evidence" value="ECO:0007669"/>
    <property type="project" value="UniProtKB-SubCell"/>
</dbReference>
<feature type="transmembrane region" description="Helical" evidence="5">
    <location>
        <begin position="24"/>
        <end position="44"/>
    </location>
</feature>
<keyword evidence="3 5" id="KW-1133">Transmembrane helix</keyword>
<accession>A0AAW8EWZ3</accession>
<organism evidence="7 8">
    <name type="scientific">Microbacterium natoriense</name>
    <dbReference type="NCBI Taxonomy" id="284570"/>
    <lineage>
        <taxon>Bacteria</taxon>
        <taxon>Bacillati</taxon>
        <taxon>Actinomycetota</taxon>
        <taxon>Actinomycetes</taxon>
        <taxon>Micrococcales</taxon>
        <taxon>Microbacteriaceae</taxon>
        <taxon>Microbacterium</taxon>
    </lineage>
</organism>
<keyword evidence="4 5" id="KW-0472">Membrane</keyword>
<evidence type="ECO:0000313" key="7">
    <source>
        <dbReference type="EMBL" id="MDQ0647782.1"/>
    </source>
</evidence>
<evidence type="ECO:0000256" key="5">
    <source>
        <dbReference type="SAM" id="Phobius"/>
    </source>
</evidence>
<feature type="transmembrane region" description="Helical" evidence="5">
    <location>
        <begin position="406"/>
        <end position="425"/>
    </location>
</feature>
<gene>
    <name evidence="7" type="ORF">QFZ53_001978</name>
</gene>
<feature type="transmembrane region" description="Helical" evidence="5">
    <location>
        <begin position="276"/>
        <end position="294"/>
    </location>
</feature>
<name>A0AAW8EWZ3_9MICO</name>
<evidence type="ECO:0000256" key="1">
    <source>
        <dbReference type="ARBA" id="ARBA00004141"/>
    </source>
</evidence>
<dbReference type="PANTHER" id="PTHR37422">
    <property type="entry name" value="TEICHURONIC ACID BIOSYNTHESIS PROTEIN TUAE"/>
    <property type="match status" value="1"/>
</dbReference>
<evidence type="ECO:0000313" key="8">
    <source>
        <dbReference type="Proteomes" id="UP001244427"/>
    </source>
</evidence>
<dbReference type="Pfam" id="PF04932">
    <property type="entry name" value="Wzy_C"/>
    <property type="match status" value="1"/>
</dbReference>
<comment type="caution">
    <text evidence="7">The sequence shown here is derived from an EMBL/GenBank/DDBJ whole genome shotgun (WGS) entry which is preliminary data.</text>
</comment>
<dbReference type="EMBL" id="JAUSXV010000001">
    <property type="protein sequence ID" value="MDQ0647782.1"/>
    <property type="molecule type" value="Genomic_DNA"/>
</dbReference>
<feature type="transmembrane region" description="Helical" evidence="5">
    <location>
        <begin position="50"/>
        <end position="72"/>
    </location>
</feature>
<dbReference type="InterPro" id="IPR007016">
    <property type="entry name" value="O-antigen_ligase-rel_domated"/>
</dbReference>
<comment type="subcellular location">
    <subcellularLocation>
        <location evidence="1">Membrane</location>
        <topology evidence="1">Multi-pass membrane protein</topology>
    </subcellularLocation>
</comment>
<keyword evidence="2 5" id="KW-0812">Transmembrane</keyword>
<feature type="transmembrane region" description="Helical" evidence="5">
    <location>
        <begin position="196"/>
        <end position="217"/>
    </location>
</feature>
<feature type="transmembrane region" description="Helical" evidence="5">
    <location>
        <begin position="224"/>
        <end position="240"/>
    </location>
</feature>
<sequence length="471" mass="52402">MAQYTKHPVAAPPTAPERESTGHLLLRGYIILVLIVTFAHAAVYNLVGPYGAGIVLGAFLLATLGIGVPMLARKHPQPFAWRRLPWSAVGYTALALVSVAWSQWREATLITWFLLGAVTVNALFIAQVLTWREIVRALASAFKWILGLSLALELWVSLVLQHALLPNFLELPPGKIDPQWYWVRDNLFDGGRLQGIVGNANLLGFISLFAIITFGVLYAARVRWRTTLALWTLLAVFFLFRAASATAYVCAAAAVVVLVVALLMRRAATPGARTRIYTVAIGGALVVGTAAWFLREPLLGLIGRSADLTGRSNKIWASVIERWHHHPLFGNGFSSPWLPSDPAFAKWIKDHGIPVFHAHNMWLDVLMQLGVLGAILIAIAFLSLLWRSWFFAVDRPRWDLTSHRSYSPLTLLPSLFTVVLLVQGLTESTPIMLWGWMLLILLSFKLKTTPLLGVGERERVIERGERRRRVP</sequence>
<reference evidence="7 8" key="1">
    <citation type="submission" date="2023-07" db="EMBL/GenBank/DDBJ databases">
        <title>Comparative genomics of wheat-associated soil bacteria to identify genetic determinants of phenazine resistance.</title>
        <authorList>
            <person name="Mouncey N."/>
        </authorList>
    </citation>
    <scope>NUCLEOTIDE SEQUENCE [LARGE SCALE GENOMIC DNA]</scope>
    <source>
        <strain evidence="7 8">W4I9-1</strain>
    </source>
</reference>
<feature type="domain" description="O-antigen ligase-related" evidence="6">
    <location>
        <begin position="232"/>
        <end position="377"/>
    </location>
</feature>
<feature type="transmembrane region" description="Helical" evidence="5">
    <location>
        <begin position="110"/>
        <end position="129"/>
    </location>
</feature>
<evidence type="ECO:0000256" key="3">
    <source>
        <dbReference type="ARBA" id="ARBA00022989"/>
    </source>
</evidence>